<evidence type="ECO:0000256" key="4">
    <source>
        <dbReference type="ARBA" id="ARBA00022692"/>
    </source>
</evidence>
<comment type="subcellular location">
    <subcellularLocation>
        <location evidence="1 7">Cell membrane</location>
        <topology evidence="1 7">Multi-pass membrane protein</topology>
    </subcellularLocation>
</comment>
<dbReference type="PANTHER" id="PTHR30353">
    <property type="entry name" value="INNER MEMBRANE PROTEIN DEDA-RELATED"/>
    <property type="match status" value="1"/>
</dbReference>
<dbReference type="KEGG" id="lrs:PX52LOC_07131"/>
<dbReference type="GO" id="GO:0005886">
    <property type="term" value="C:plasma membrane"/>
    <property type="evidence" value="ECO:0007669"/>
    <property type="project" value="UniProtKB-SubCell"/>
</dbReference>
<organism evidence="9 10">
    <name type="scientific">Limnoglobus roseus</name>
    <dbReference type="NCBI Taxonomy" id="2598579"/>
    <lineage>
        <taxon>Bacteria</taxon>
        <taxon>Pseudomonadati</taxon>
        <taxon>Planctomycetota</taxon>
        <taxon>Planctomycetia</taxon>
        <taxon>Gemmatales</taxon>
        <taxon>Gemmataceae</taxon>
        <taxon>Limnoglobus</taxon>
    </lineage>
</organism>
<comment type="similarity">
    <text evidence="2 7">Belongs to the DedA family.</text>
</comment>
<dbReference type="RefSeq" id="WP_168219392.1">
    <property type="nucleotide sequence ID" value="NZ_CP042425.1"/>
</dbReference>
<dbReference type="InterPro" id="IPR032816">
    <property type="entry name" value="VTT_dom"/>
</dbReference>
<gene>
    <name evidence="9" type="ORF">PX52LOC_07131</name>
</gene>
<keyword evidence="10" id="KW-1185">Reference proteome</keyword>
<evidence type="ECO:0000256" key="2">
    <source>
        <dbReference type="ARBA" id="ARBA00010792"/>
    </source>
</evidence>
<evidence type="ECO:0000256" key="1">
    <source>
        <dbReference type="ARBA" id="ARBA00004651"/>
    </source>
</evidence>
<name>A0A5C1ANA3_9BACT</name>
<dbReference type="PANTHER" id="PTHR30353:SF0">
    <property type="entry name" value="TRANSMEMBRANE PROTEIN"/>
    <property type="match status" value="1"/>
</dbReference>
<keyword evidence="3 7" id="KW-1003">Cell membrane</keyword>
<reference evidence="10" key="1">
    <citation type="submission" date="2019-08" db="EMBL/GenBank/DDBJ databases">
        <title>Limnoglobus roseus gen. nov., sp. nov., a novel freshwater planctomycete with a giant genome from the family Gemmataceae.</title>
        <authorList>
            <person name="Kulichevskaya I.S."/>
            <person name="Naumoff D.G."/>
            <person name="Miroshnikov K."/>
            <person name="Ivanova A."/>
            <person name="Philippov D.A."/>
            <person name="Hakobyan A."/>
            <person name="Rijpstra I.C."/>
            <person name="Sinninghe Damste J.S."/>
            <person name="Liesack W."/>
            <person name="Dedysh S.N."/>
        </authorList>
    </citation>
    <scope>NUCLEOTIDE SEQUENCE [LARGE SCALE GENOMIC DNA]</scope>
    <source>
        <strain evidence="10">PX52</strain>
    </source>
</reference>
<evidence type="ECO:0000256" key="3">
    <source>
        <dbReference type="ARBA" id="ARBA00022475"/>
    </source>
</evidence>
<keyword evidence="6 7" id="KW-0472">Membrane</keyword>
<keyword evidence="5 7" id="KW-1133">Transmembrane helix</keyword>
<dbReference type="AlphaFoldDB" id="A0A5C1ANA3"/>
<dbReference type="InterPro" id="IPR032818">
    <property type="entry name" value="DedA-like"/>
</dbReference>
<feature type="transmembrane region" description="Helical" evidence="7">
    <location>
        <begin position="167"/>
        <end position="188"/>
    </location>
</feature>
<evidence type="ECO:0000313" key="10">
    <source>
        <dbReference type="Proteomes" id="UP000324974"/>
    </source>
</evidence>
<feature type="transmembrane region" description="Helical" evidence="7">
    <location>
        <begin position="80"/>
        <end position="104"/>
    </location>
</feature>
<evidence type="ECO:0000256" key="6">
    <source>
        <dbReference type="ARBA" id="ARBA00023136"/>
    </source>
</evidence>
<dbReference type="Pfam" id="PF09335">
    <property type="entry name" value="VTT_dom"/>
    <property type="match status" value="1"/>
</dbReference>
<proteinExistence type="inferred from homology"/>
<feature type="domain" description="VTT" evidence="8">
    <location>
        <begin position="60"/>
        <end position="187"/>
    </location>
</feature>
<dbReference type="Proteomes" id="UP000324974">
    <property type="component" value="Chromosome"/>
</dbReference>
<accession>A0A5C1ANA3</accession>
<evidence type="ECO:0000256" key="7">
    <source>
        <dbReference type="RuleBase" id="RU367016"/>
    </source>
</evidence>
<dbReference type="EMBL" id="CP042425">
    <property type="protein sequence ID" value="QEL20045.1"/>
    <property type="molecule type" value="Genomic_DNA"/>
</dbReference>
<keyword evidence="4 7" id="KW-0812">Transmembrane</keyword>
<evidence type="ECO:0000313" key="9">
    <source>
        <dbReference type="EMBL" id="QEL20045.1"/>
    </source>
</evidence>
<feature type="transmembrane region" description="Helical" evidence="7">
    <location>
        <begin position="36"/>
        <end position="60"/>
    </location>
</feature>
<feature type="transmembrane region" description="Helical" evidence="7">
    <location>
        <begin position="208"/>
        <end position="229"/>
    </location>
</feature>
<evidence type="ECO:0000256" key="5">
    <source>
        <dbReference type="ARBA" id="ARBA00022989"/>
    </source>
</evidence>
<sequence length="262" mass="28847">MGDFFARFWDILLTIIDPRNLSDPEKFKTALNQPGVFWAAFAAVCVIVFTETGLLIGFLLPGDSLLVVLGLVASPKLANWDIGLLMAALSVAAIIGDTVGYGIGAKAGGALFNRPDSRFFKQEYLTTAREFFERHGGKSIIFARFMPIVRTFVPVVAGAAKMNYRKFLVFNVVGGIAWVVSMLLFGYFVIDLADPIFQKALGKPEFTWAKNIDILAATVILVSIAPLLWKGWREWRKRKALATAPAAVAQPLDLHPEKKTLL</sequence>
<protein>
    <submittedName>
        <fullName evidence="9">DedA family protein</fullName>
    </submittedName>
</protein>
<evidence type="ECO:0000259" key="8">
    <source>
        <dbReference type="Pfam" id="PF09335"/>
    </source>
</evidence>